<feature type="signal peptide" evidence="1">
    <location>
        <begin position="1"/>
        <end position="16"/>
    </location>
</feature>
<evidence type="ECO:0000313" key="3">
    <source>
        <dbReference type="Proteomes" id="UP000740883"/>
    </source>
</evidence>
<dbReference type="AlphaFoldDB" id="A0A9P6KXM7"/>
<evidence type="ECO:0000313" key="2">
    <source>
        <dbReference type="EMBL" id="KAF9760831.1"/>
    </source>
</evidence>
<protein>
    <submittedName>
        <fullName evidence="2">Uncharacterized protein</fullName>
    </submittedName>
</protein>
<proteinExistence type="predicted"/>
<name>A0A9P6KXM7_9MICR</name>
<accession>A0A9P6KXM7</accession>
<evidence type="ECO:0000256" key="1">
    <source>
        <dbReference type="SAM" id="SignalP"/>
    </source>
</evidence>
<reference evidence="2 3" key="1">
    <citation type="journal article" date="2020" name="Genome Biol. Evol.">
        <title>Comparative genomics of strictly vertically transmitted, feminizing microsporidia endosymbionts of amphipod crustaceans.</title>
        <authorList>
            <person name="Cormier A."/>
            <person name="Chebbi M.A."/>
            <person name="Giraud I."/>
            <person name="Wattier R."/>
            <person name="Teixeira M."/>
            <person name="Gilbert C."/>
            <person name="Rigaud T."/>
            <person name="Cordaux R."/>
        </authorList>
    </citation>
    <scope>NUCLEOTIDE SEQUENCE [LARGE SCALE GENOMIC DNA]</scope>
    <source>
        <strain evidence="2 3">Ou3-Ou53</strain>
    </source>
</reference>
<feature type="chain" id="PRO_5040263433" evidence="1">
    <location>
        <begin position="17"/>
        <end position="446"/>
    </location>
</feature>
<dbReference type="EMBL" id="SBJO01000501">
    <property type="protein sequence ID" value="KAF9760831.1"/>
    <property type="molecule type" value="Genomic_DNA"/>
</dbReference>
<organism evidence="2 3">
    <name type="scientific">Nosema granulosis</name>
    <dbReference type="NCBI Taxonomy" id="83296"/>
    <lineage>
        <taxon>Eukaryota</taxon>
        <taxon>Fungi</taxon>
        <taxon>Fungi incertae sedis</taxon>
        <taxon>Microsporidia</taxon>
        <taxon>Nosematidae</taxon>
        <taxon>Nosema</taxon>
    </lineage>
</organism>
<comment type="caution">
    <text evidence="2">The sequence shown here is derived from an EMBL/GenBank/DDBJ whole genome shotgun (WGS) entry which is preliminary data.</text>
</comment>
<sequence length="446" mass="53369">MFFNISYILLICKVHLQNLDSNDSVKEYKIMNRSVENGKGMVYGYNYPYRSVLSTCIEDTPNSKYDRLDFLRPNLPVNNNYKKLIPKVEPIYYEPTEEEITEPIYYEPTNENSKYDRLDFLRPKLPVNNNYKKLIPKVEPIYEEIPNFYSTYDKLDFFPLNFKVNNIFKKINTNENNTTAEPIYNSPIYDTKKSNIKRDNTYLNDTKINTIKDDTKINTIRDDTKINTIRDDTKINTIRDDTKINTSLDGFSFFMEVMHEIRKEIEFVFHKCNEVVNIEKNEFKRYFKIKFIPIRLKHSNSKDLFFLELKRTLTELLLFVGDCGRDLVFPDEFYHSLIHLYNIVCLKNNIESYLDEERKFISKFNSLETSSIEILNNLLHPKEHISRNLKATNWMLKKIDKNSKKYHHFLTKKFYKLDLISVNVKGKKKMYRARYYILSILMQSIN</sequence>
<gene>
    <name evidence="2" type="ORF">NGRA_2995</name>
</gene>
<keyword evidence="1" id="KW-0732">Signal</keyword>
<dbReference type="Proteomes" id="UP000740883">
    <property type="component" value="Unassembled WGS sequence"/>
</dbReference>
<keyword evidence="3" id="KW-1185">Reference proteome</keyword>